<keyword evidence="7 10" id="KW-0675">Receptor</keyword>
<feature type="transmembrane region" description="Helical" evidence="11">
    <location>
        <begin position="727"/>
        <end position="745"/>
    </location>
</feature>
<dbReference type="Gene3D" id="1.20.1070.10">
    <property type="entry name" value="Rhodopsin 7-helix transmembrane proteins"/>
    <property type="match status" value="4"/>
</dbReference>
<evidence type="ECO:0000256" key="3">
    <source>
        <dbReference type="ARBA" id="ARBA00022692"/>
    </source>
</evidence>
<gene>
    <name evidence="13" type="ORF">PMEA_00033151</name>
</gene>
<feature type="transmembrane region" description="Helical" evidence="11">
    <location>
        <begin position="232"/>
        <end position="256"/>
    </location>
</feature>
<evidence type="ECO:0000313" key="14">
    <source>
        <dbReference type="Proteomes" id="UP001159428"/>
    </source>
</evidence>
<feature type="transmembrane region" description="Helical" evidence="11">
    <location>
        <begin position="469"/>
        <end position="491"/>
    </location>
</feature>
<keyword evidence="6 11" id="KW-0472">Membrane</keyword>
<feature type="transmembrane region" description="Helical" evidence="11">
    <location>
        <begin position="757"/>
        <end position="782"/>
    </location>
</feature>
<keyword evidence="2" id="KW-1003">Cell membrane</keyword>
<dbReference type="GO" id="GO:0005886">
    <property type="term" value="C:plasma membrane"/>
    <property type="evidence" value="ECO:0007669"/>
    <property type="project" value="UniProtKB-SubCell"/>
</dbReference>
<dbReference type="PANTHER" id="PTHR24246:SF27">
    <property type="entry name" value="ADENOSINE RECEPTOR, ISOFORM A"/>
    <property type="match status" value="1"/>
</dbReference>
<dbReference type="InterPro" id="IPR017452">
    <property type="entry name" value="GPCR_Rhodpsn_7TM"/>
</dbReference>
<sequence>MNDSHPEDHLSCAASILLSLWLSLSSFVAVSGNTVMLWLFYKKESLRTISNRFLASLSVADVFVGLVIDPVWIVIRCWIQPPLHSTMFDFMIALWVHTTAATTFNICCVSIDRFIAIRFPIRHQEVVTKNRCYTVIILVWLFSMGLPFSTLLIPAKLFSKEKFVNIAVLCFLIGFIAFFLPLIVVSLSYISIFKSVTKQFNRILAGEKSTLHNDNLRVRCTQNFKAIKTIGFVLGACIITWIPSLILSCFEIYYALVNNRDKSNVLQSVVWPWVEAIAFTSSAINPFVYYFRNEDFRQAFRRTFRWLARGHSKENTRKTRPISNRNPMEQNAVHHPTMNDSHPEDHLNSAATIVLSLWLSLSSFVAVSGNTVMLWLFYKNESLRTISNRLLASLSVADVLVGVVIDPVWIVIRCWIQPPLHSTLTDVILALWVHTTAATTFNICCVSVDRLIAIRFPFRYQEIVTKKRCYTVIILVWLFSMGLPFSTLLIPAKLFSKEKFVNIAVLCFLIGFIAFFLPLIVVSLSYIFIFKSATKQFKRILAGETSTLQNNNLRVRCMQNFKAIKTIGFVLGACIITWIPSVILSFFEIYHALVNNRDKYNALIHRHDQLSSEASIVLSLWLSISGFAAVTGNIVVLWLFYKNESLRRISNRFLASLSVADLLVGLVIAPTWIIFIWWFTFHSVFLGWLWVHTTTATTYNICCISVDRFIAIWFPFRYQEIVTKKRCYTVTILVLLFSLGLPFSTLPVKDKENFNIVMLWISLAFITFVIPLLVVSCSYILIFKSAKKQFYRILAGESPITYNDNFRVRSMKNFKAIKTIGFVLGACIITWVPSLVYLFVDFYYTVINDWDKSWRLYYVVWPWVEVFAFTSSAIDPFLYFFRNKELRQAFRRTFRWLPYRHSTRNTWLKSGGNLMVRNGFKRSRDRAPPVQSTLHYCIYMLWIHTTTATTFNLCCVSVDRFIAIRFPFRYQDFVTKKRCCLVIILV</sequence>
<evidence type="ECO:0000256" key="10">
    <source>
        <dbReference type="RuleBase" id="RU000688"/>
    </source>
</evidence>
<dbReference type="PROSITE" id="PS00237">
    <property type="entry name" value="G_PROTEIN_RECEP_F1_1"/>
    <property type="match status" value="3"/>
</dbReference>
<name>A0AAU9W691_9CNID</name>
<protein>
    <recommendedName>
        <fullName evidence="12">G-protein coupled receptors family 1 profile domain-containing protein</fullName>
    </recommendedName>
</protein>
<keyword evidence="3 10" id="KW-0812">Transmembrane</keyword>
<dbReference type="AlphaFoldDB" id="A0AAU9W691"/>
<dbReference type="GO" id="GO:0004930">
    <property type="term" value="F:G protein-coupled receptor activity"/>
    <property type="evidence" value="ECO:0007669"/>
    <property type="project" value="UniProtKB-KW"/>
</dbReference>
<evidence type="ECO:0000259" key="12">
    <source>
        <dbReference type="PROSITE" id="PS50262"/>
    </source>
</evidence>
<evidence type="ECO:0000256" key="11">
    <source>
        <dbReference type="SAM" id="Phobius"/>
    </source>
</evidence>
<feature type="transmembrane region" description="Helical" evidence="11">
    <location>
        <begin position="620"/>
        <end position="641"/>
    </location>
</feature>
<dbReference type="InterPro" id="IPR000276">
    <property type="entry name" value="GPCR_Rhodpsn"/>
</dbReference>
<dbReference type="PANTHER" id="PTHR24246">
    <property type="entry name" value="OLFACTORY RECEPTOR AND ADENOSINE RECEPTOR"/>
    <property type="match status" value="1"/>
</dbReference>
<feature type="domain" description="G-protein coupled receptors family 1 profile" evidence="12">
    <location>
        <begin position="632"/>
        <end position="879"/>
    </location>
</feature>
<keyword evidence="9 10" id="KW-0807">Transducer</keyword>
<evidence type="ECO:0000256" key="8">
    <source>
        <dbReference type="ARBA" id="ARBA00023180"/>
    </source>
</evidence>
<dbReference type="SMART" id="SM01381">
    <property type="entry name" value="7TM_GPCR_Srsx"/>
    <property type="match status" value="1"/>
</dbReference>
<dbReference type="PRINTS" id="PR00237">
    <property type="entry name" value="GPCRRHODOPSN"/>
</dbReference>
<feature type="domain" description="G-protein coupled receptors family 1 profile" evidence="12">
    <location>
        <begin position="32"/>
        <end position="289"/>
    </location>
</feature>
<evidence type="ECO:0000256" key="9">
    <source>
        <dbReference type="ARBA" id="ARBA00023224"/>
    </source>
</evidence>
<dbReference type="SUPFAM" id="SSF81321">
    <property type="entry name" value="Family A G protein-coupled receptor-like"/>
    <property type="match status" value="4"/>
</dbReference>
<proteinExistence type="inferred from homology"/>
<organism evidence="13 14">
    <name type="scientific">Pocillopora meandrina</name>
    <dbReference type="NCBI Taxonomy" id="46732"/>
    <lineage>
        <taxon>Eukaryota</taxon>
        <taxon>Metazoa</taxon>
        <taxon>Cnidaria</taxon>
        <taxon>Anthozoa</taxon>
        <taxon>Hexacorallia</taxon>
        <taxon>Scleractinia</taxon>
        <taxon>Astrocoeniina</taxon>
        <taxon>Pocilloporidae</taxon>
        <taxon>Pocillopora</taxon>
    </lineage>
</organism>
<evidence type="ECO:0000256" key="5">
    <source>
        <dbReference type="ARBA" id="ARBA00023040"/>
    </source>
</evidence>
<evidence type="ECO:0000256" key="7">
    <source>
        <dbReference type="ARBA" id="ARBA00023170"/>
    </source>
</evidence>
<comment type="caution">
    <text evidence="13">The sequence shown here is derived from an EMBL/GenBank/DDBJ whole genome shotgun (WGS) entry which is preliminary data.</text>
</comment>
<feature type="transmembrane region" description="Helical" evidence="11">
    <location>
        <begin position="87"/>
        <end position="111"/>
    </location>
</feature>
<feature type="transmembrane region" description="Helical" evidence="11">
    <location>
        <begin position="503"/>
        <end position="529"/>
    </location>
</feature>
<comment type="similarity">
    <text evidence="10">Belongs to the G-protein coupled receptor 1 family.</text>
</comment>
<comment type="subcellular location">
    <subcellularLocation>
        <location evidence="1">Cell membrane</location>
        <topology evidence="1">Multi-pass membrane protein</topology>
    </subcellularLocation>
</comment>
<keyword evidence="5 10" id="KW-0297">G-protein coupled receptor</keyword>
<evidence type="ECO:0000256" key="6">
    <source>
        <dbReference type="ARBA" id="ARBA00023136"/>
    </source>
</evidence>
<feature type="transmembrane region" description="Helical" evidence="11">
    <location>
        <begin position="166"/>
        <end position="192"/>
    </location>
</feature>
<feature type="transmembrane region" description="Helical" evidence="11">
    <location>
        <begin position="20"/>
        <end position="41"/>
    </location>
</feature>
<feature type="transmembrane region" description="Helical" evidence="11">
    <location>
        <begin position="132"/>
        <end position="154"/>
    </location>
</feature>
<feature type="transmembrane region" description="Helical" evidence="11">
    <location>
        <begin position="566"/>
        <end position="587"/>
    </location>
</feature>
<dbReference type="CDD" id="cd00637">
    <property type="entry name" value="7tm_classA_rhodopsin-like"/>
    <property type="match status" value="3"/>
</dbReference>
<feature type="domain" description="G-protein coupled receptors family 1 profile" evidence="12">
    <location>
        <begin position="947"/>
        <end position="986"/>
    </location>
</feature>
<feature type="domain" description="G-protein coupled receptors family 1 profile" evidence="12">
    <location>
        <begin position="369"/>
        <end position="640"/>
    </location>
</feature>
<feature type="transmembrane region" description="Helical" evidence="11">
    <location>
        <begin position="53"/>
        <end position="75"/>
    </location>
</feature>
<feature type="transmembrane region" description="Helical" evidence="11">
    <location>
        <begin position="653"/>
        <end position="679"/>
    </location>
</feature>
<dbReference type="Proteomes" id="UP001159428">
    <property type="component" value="Unassembled WGS sequence"/>
</dbReference>
<keyword evidence="14" id="KW-1185">Reference proteome</keyword>
<evidence type="ECO:0000313" key="13">
    <source>
        <dbReference type="EMBL" id="CAH3046213.1"/>
    </source>
</evidence>
<feature type="transmembrane region" description="Helical" evidence="11">
    <location>
        <begin position="390"/>
        <end position="412"/>
    </location>
</feature>
<evidence type="ECO:0000256" key="2">
    <source>
        <dbReference type="ARBA" id="ARBA00022475"/>
    </source>
</evidence>
<accession>A0AAU9W691</accession>
<feature type="transmembrane region" description="Helical" evidence="11">
    <location>
        <begin position="685"/>
        <end position="706"/>
    </location>
</feature>
<keyword evidence="8" id="KW-0325">Glycoprotein</keyword>
<feature type="transmembrane region" description="Helical" evidence="11">
    <location>
        <begin position="819"/>
        <end position="840"/>
    </location>
</feature>
<dbReference type="Pfam" id="PF00001">
    <property type="entry name" value="7tm_1"/>
    <property type="match status" value="3"/>
</dbReference>
<dbReference type="EMBL" id="CALNXJ010000008">
    <property type="protein sequence ID" value="CAH3046213.1"/>
    <property type="molecule type" value="Genomic_DNA"/>
</dbReference>
<feature type="transmembrane region" description="Helical" evidence="11">
    <location>
        <begin position="860"/>
        <end position="881"/>
    </location>
</feature>
<reference evidence="13 14" key="1">
    <citation type="submission" date="2022-05" db="EMBL/GenBank/DDBJ databases">
        <authorList>
            <consortium name="Genoscope - CEA"/>
            <person name="William W."/>
        </authorList>
    </citation>
    <scope>NUCLEOTIDE SEQUENCE [LARGE SCALE GENOMIC DNA]</scope>
</reference>
<feature type="non-terminal residue" evidence="13">
    <location>
        <position position="986"/>
    </location>
</feature>
<evidence type="ECO:0000256" key="1">
    <source>
        <dbReference type="ARBA" id="ARBA00004651"/>
    </source>
</evidence>
<evidence type="ECO:0000256" key="4">
    <source>
        <dbReference type="ARBA" id="ARBA00022989"/>
    </source>
</evidence>
<keyword evidence="4 11" id="KW-1133">Transmembrane helix</keyword>
<feature type="transmembrane region" description="Helical" evidence="11">
    <location>
        <begin position="427"/>
        <end position="448"/>
    </location>
</feature>
<dbReference type="PROSITE" id="PS50262">
    <property type="entry name" value="G_PROTEIN_RECEP_F1_2"/>
    <property type="match status" value="4"/>
</dbReference>